<name>A0A378XZL5_PAEPO</name>
<evidence type="ECO:0000313" key="2">
    <source>
        <dbReference type="Proteomes" id="UP000254400"/>
    </source>
</evidence>
<dbReference type="GeneID" id="93346616"/>
<dbReference type="AlphaFoldDB" id="A0A378XZL5"/>
<reference evidence="1 2" key="1">
    <citation type="submission" date="2018-06" db="EMBL/GenBank/DDBJ databases">
        <authorList>
            <consortium name="Pathogen Informatics"/>
            <person name="Doyle S."/>
        </authorList>
    </citation>
    <scope>NUCLEOTIDE SEQUENCE [LARGE SCALE GENOMIC DNA]</scope>
    <source>
        <strain evidence="1 2">NCTC10343</strain>
    </source>
</reference>
<evidence type="ECO:0000313" key="1">
    <source>
        <dbReference type="EMBL" id="SUA70395.1"/>
    </source>
</evidence>
<sequence length="160" mass="18964">MTIILRKETKTFQKQNISYTYSTGKTLHNNEITFEEVLEKFGIGPNRTILISKMRFFLKTVDQLYEFVERLPLETADLPEQSLLSKIRRERIDTCSYINVNSFLYDFYRNKRLALEKLFQEPMNQFKLSQLETKGPYEIYSARQEKGKYCTAVEVSLSLM</sequence>
<organism evidence="1 2">
    <name type="scientific">Paenibacillus polymyxa</name>
    <name type="common">Bacillus polymyxa</name>
    <dbReference type="NCBI Taxonomy" id="1406"/>
    <lineage>
        <taxon>Bacteria</taxon>
        <taxon>Bacillati</taxon>
        <taxon>Bacillota</taxon>
        <taxon>Bacilli</taxon>
        <taxon>Bacillales</taxon>
        <taxon>Paenibacillaceae</taxon>
        <taxon>Paenibacillus</taxon>
    </lineage>
</organism>
<dbReference type="Proteomes" id="UP000254400">
    <property type="component" value="Unassembled WGS sequence"/>
</dbReference>
<proteinExistence type="predicted"/>
<dbReference type="RefSeq" id="WP_019687788.1">
    <property type="nucleotide sequence ID" value="NZ_CP036496.1"/>
</dbReference>
<protein>
    <submittedName>
        <fullName evidence="1">Uncharacterized protein</fullName>
    </submittedName>
</protein>
<gene>
    <name evidence="1" type="ORF">NCTC10343_03267</name>
</gene>
<accession>A0A378XZL5</accession>
<dbReference type="EMBL" id="UGSC01000001">
    <property type="protein sequence ID" value="SUA70395.1"/>
    <property type="molecule type" value="Genomic_DNA"/>
</dbReference>